<evidence type="ECO:0000256" key="4">
    <source>
        <dbReference type="ARBA" id="ARBA00022448"/>
    </source>
</evidence>
<dbReference type="GO" id="GO:0009898">
    <property type="term" value="C:cytoplasmic side of plasma membrane"/>
    <property type="evidence" value="ECO:0000318"/>
    <property type="project" value="GO_Central"/>
</dbReference>
<dbReference type="eggNOG" id="KOG1656">
    <property type="taxonomic scope" value="Eukaryota"/>
</dbReference>
<gene>
    <name evidence="11" type="primary">CHMP4C</name>
</gene>
<dbReference type="InParanoid" id="F7G5G6"/>
<keyword evidence="9" id="KW-0472">Membrane</keyword>
<dbReference type="GO" id="GO:0006900">
    <property type="term" value="P:vesicle budding from membrane"/>
    <property type="evidence" value="ECO:0000318"/>
    <property type="project" value="GO_Central"/>
</dbReference>
<sequence length="252" mass="28120">MAAQPRGGEGPGAGLSRGARWGSRWGSRWGWGSRPPPDGPPDPRQVVARLGDSERELRQRQAALEARIEAELARAKDRGTGDRRAALQALKRKKRFEKQLSQIDGILSTVEFQREALENAHTNTEVLRNLDFAAKVVKAVHKPMDLNKIDDLMQEVTEQQDRAQEMSDAFSQRVGFGDDFDEDELMAELLELEQEEMKKTKSIRLPSVPSPSLFPAPSRLPSRPSTSHQFRGASSKRTEDDGDGHQLTAWAS</sequence>
<dbReference type="GeneID" id="100076451"/>
<dbReference type="InterPro" id="IPR005024">
    <property type="entry name" value="Snf7_fam"/>
</dbReference>
<evidence type="ECO:0000256" key="9">
    <source>
        <dbReference type="ARBA" id="ARBA00023136"/>
    </source>
</evidence>
<evidence type="ECO:0000256" key="6">
    <source>
        <dbReference type="ARBA" id="ARBA00022753"/>
    </source>
</evidence>
<keyword evidence="12" id="KW-1185">Reference proteome</keyword>
<dbReference type="Pfam" id="PF03357">
    <property type="entry name" value="Snf7"/>
    <property type="match status" value="1"/>
</dbReference>
<dbReference type="AlphaFoldDB" id="F7G5G6"/>
<dbReference type="GO" id="GO:0005829">
    <property type="term" value="C:cytosol"/>
    <property type="evidence" value="ECO:0007669"/>
    <property type="project" value="UniProtKB-SubCell"/>
</dbReference>
<feature type="compositionally biased region" description="Pro residues" evidence="10">
    <location>
        <begin position="34"/>
        <end position="43"/>
    </location>
</feature>
<accession>F7G5G6</accession>
<dbReference type="STRING" id="9258.ENSOANP00000023164"/>
<dbReference type="Gene3D" id="6.10.250.1710">
    <property type="match status" value="1"/>
</dbReference>
<dbReference type="GO" id="GO:0031902">
    <property type="term" value="C:late endosome membrane"/>
    <property type="evidence" value="ECO:0007669"/>
    <property type="project" value="UniProtKB-SubCell"/>
</dbReference>
<keyword evidence="8" id="KW-0175">Coiled coil</keyword>
<comment type="subcellular location">
    <subcellularLocation>
        <location evidence="1">Cytoplasm</location>
        <location evidence="1">Cytosol</location>
    </subcellularLocation>
    <subcellularLocation>
        <location evidence="2">Late endosome membrane</location>
        <topology evidence="2">Peripheral membrane protein</topology>
    </subcellularLocation>
</comment>
<feature type="region of interest" description="Disordered" evidence="10">
    <location>
        <begin position="1"/>
        <end position="46"/>
    </location>
</feature>
<dbReference type="HOGENOM" id="CLU_071097_0_0_1"/>
<dbReference type="PANTHER" id="PTHR22761">
    <property type="entry name" value="CHARGED MULTIVESICULAR BODY PROTEIN"/>
    <property type="match status" value="1"/>
</dbReference>
<keyword evidence="5" id="KW-0963">Cytoplasm</keyword>
<proteinExistence type="inferred from homology"/>
<evidence type="ECO:0000256" key="1">
    <source>
        <dbReference type="ARBA" id="ARBA00004514"/>
    </source>
</evidence>
<evidence type="ECO:0000256" key="8">
    <source>
        <dbReference type="ARBA" id="ARBA00023054"/>
    </source>
</evidence>
<evidence type="ECO:0000256" key="3">
    <source>
        <dbReference type="ARBA" id="ARBA00006190"/>
    </source>
</evidence>
<evidence type="ECO:0000256" key="5">
    <source>
        <dbReference type="ARBA" id="ARBA00022490"/>
    </source>
</evidence>
<keyword evidence="7" id="KW-0653">Protein transport</keyword>
<name>F7G5G6_ORNAN</name>
<reference evidence="11 12" key="1">
    <citation type="journal article" date="2008" name="Nature">
        <title>Genome analysis of the platypus reveals unique signatures of evolution.</title>
        <authorList>
            <person name="Warren W.C."/>
            <person name="Hillier L.W."/>
            <person name="Marshall Graves J.A."/>
            <person name="Birney E."/>
            <person name="Ponting C.P."/>
            <person name="Grutzner F."/>
            <person name="Belov K."/>
            <person name="Miller W."/>
            <person name="Clarke L."/>
            <person name="Chinwalla A.T."/>
            <person name="Yang S.P."/>
            <person name="Heger A."/>
            <person name="Locke D.P."/>
            <person name="Miethke P."/>
            <person name="Waters P.D."/>
            <person name="Veyrunes F."/>
            <person name="Fulton L."/>
            <person name="Fulton B."/>
            <person name="Graves T."/>
            <person name="Wallis J."/>
            <person name="Puente X.S."/>
            <person name="Lopez-Otin C."/>
            <person name="Ordonez G.R."/>
            <person name="Eichler E.E."/>
            <person name="Chen L."/>
            <person name="Cheng Z."/>
            <person name="Deakin J.E."/>
            <person name="Alsop A."/>
            <person name="Thompson K."/>
            <person name="Kirby P."/>
            <person name="Papenfuss A.T."/>
            <person name="Wakefield M.J."/>
            <person name="Olender T."/>
            <person name="Lancet D."/>
            <person name="Huttley G.A."/>
            <person name="Smit A.F."/>
            <person name="Pask A."/>
            <person name="Temple-Smith P."/>
            <person name="Batzer M.A."/>
            <person name="Walker J.A."/>
            <person name="Konkel M.K."/>
            <person name="Harris R.S."/>
            <person name="Whittington C.M."/>
            <person name="Wong E.S."/>
            <person name="Gemmell N.J."/>
            <person name="Buschiazzo E."/>
            <person name="Vargas Jentzsch I.M."/>
            <person name="Merkel A."/>
            <person name="Schmitz J."/>
            <person name="Zemann A."/>
            <person name="Churakov G."/>
            <person name="Kriegs J.O."/>
            <person name="Brosius J."/>
            <person name="Murchison E.P."/>
            <person name="Sachidanandam R."/>
            <person name="Smith C."/>
            <person name="Hannon G.J."/>
            <person name="Tsend-Ayush E."/>
            <person name="McMillan D."/>
            <person name="Attenborough R."/>
            <person name="Rens W."/>
            <person name="Ferguson-Smith M."/>
            <person name="Lefevre C.M."/>
            <person name="Sharp J.A."/>
            <person name="Nicholas K.R."/>
            <person name="Ray D.A."/>
            <person name="Kube M."/>
            <person name="Reinhardt R."/>
            <person name="Pringle T.H."/>
            <person name="Taylor J."/>
            <person name="Jones R.C."/>
            <person name="Nixon B."/>
            <person name="Dacheux J.L."/>
            <person name="Niwa H."/>
            <person name="Sekita Y."/>
            <person name="Huang X."/>
            <person name="Stark A."/>
            <person name="Kheradpour P."/>
            <person name="Kellis M."/>
            <person name="Flicek P."/>
            <person name="Chen Y."/>
            <person name="Webber C."/>
            <person name="Hardison R."/>
            <person name="Nelson J."/>
            <person name="Hallsworth-Pepin K."/>
            <person name="Delehaunty K."/>
            <person name="Markovic C."/>
            <person name="Minx P."/>
            <person name="Feng Y."/>
            <person name="Kremitzki C."/>
            <person name="Mitreva M."/>
            <person name="Glasscock J."/>
            <person name="Wylie T."/>
            <person name="Wohldmann P."/>
            <person name="Thiru P."/>
            <person name="Nhan M.N."/>
            <person name="Pohl C.S."/>
            <person name="Smith S.M."/>
            <person name="Hou S."/>
            <person name="Nefedov M."/>
            <person name="de Jong P.J."/>
            <person name="Renfree M.B."/>
            <person name="Mardis E.R."/>
            <person name="Wilson R.K."/>
        </authorList>
    </citation>
    <scope>NUCLEOTIDE SEQUENCE [LARGE SCALE GENOMIC DNA]</scope>
    <source>
        <strain evidence="11 12">Glennie</strain>
    </source>
</reference>
<dbReference type="KEGG" id="oaa:100076451"/>
<keyword evidence="6" id="KW-0967">Endosome</keyword>
<dbReference type="PANTHER" id="PTHR22761:SF4">
    <property type="entry name" value="CHARGED MULTIVESICULAR BODY PROTEIN 4B"/>
    <property type="match status" value="1"/>
</dbReference>
<dbReference type="CTD" id="92421"/>
<evidence type="ECO:0000256" key="10">
    <source>
        <dbReference type="SAM" id="MobiDB-lite"/>
    </source>
</evidence>
<reference evidence="11" key="3">
    <citation type="submission" date="2025-09" db="UniProtKB">
        <authorList>
            <consortium name="Ensembl"/>
        </authorList>
    </citation>
    <scope>IDENTIFICATION</scope>
    <source>
        <strain evidence="11">Glennie</strain>
    </source>
</reference>
<reference evidence="11" key="2">
    <citation type="submission" date="2025-08" db="UniProtKB">
        <authorList>
            <consortium name="Ensembl"/>
        </authorList>
    </citation>
    <scope>IDENTIFICATION</scope>
    <source>
        <strain evidence="11">Glennie</strain>
    </source>
</reference>
<feature type="compositionally biased region" description="Low complexity" evidence="10">
    <location>
        <begin position="16"/>
        <end position="33"/>
    </location>
</feature>
<dbReference type="OrthoDB" id="5592979at2759"/>
<evidence type="ECO:0000256" key="7">
    <source>
        <dbReference type="ARBA" id="ARBA00022927"/>
    </source>
</evidence>
<dbReference type="GO" id="GO:0000815">
    <property type="term" value="C:ESCRT III complex"/>
    <property type="evidence" value="ECO:0000318"/>
    <property type="project" value="GO_Central"/>
</dbReference>
<organism evidence="11 12">
    <name type="scientific">Ornithorhynchus anatinus</name>
    <name type="common">Duckbill platypus</name>
    <dbReference type="NCBI Taxonomy" id="9258"/>
    <lineage>
        <taxon>Eukaryota</taxon>
        <taxon>Metazoa</taxon>
        <taxon>Chordata</taxon>
        <taxon>Craniata</taxon>
        <taxon>Vertebrata</taxon>
        <taxon>Euteleostomi</taxon>
        <taxon>Mammalia</taxon>
        <taxon>Monotremata</taxon>
        <taxon>Ornithorhynchidae</taxon>
        <taxon>Ornithorhynchus</taxon>
    </lineage>
</organism>
<dbReference type="GeneTree" id="ENSGT00940000159257"/>
<dbReference type="Ensembl" id="ENSOANT00000023168.3">
    <property type="protein sequence ID" value="ENSOANP00000023164.2"/>
    <property type="gene ID" value="ENSOANG00000014702.3"/>
</dbReference>
<dbReference type="Bgee" id="ENSOANG00000014702">
    <property type="expression patterns" value="Expressed in testis and 6 other cell types or tissues"/>
</dbReference>
<dbReference type="GO" id="GO:0005771">
    <property type="term" value="C:multivesicular body"/>
    <property type="evidence" value="ECO:0000318"/>
    <property type="project" value="GO_Central"/>
</dbReference>
<feature type="region of interest" description="Disordered" evidence="10">
    <location>
        <begin position="198"/>
        <end position="252"/>
    </location>
</feature>
<dbReference type="Proteomes" id="UP000002279">
    <property type="component" value="Chromosome 4"/>
</dbReference>
<protein>
    <submittedName>
        <fullName evidence="11">Charged multivesicular body protein 4C</fullName>
    </submittedName>
</protein>
<evidence type="ECO:0000313" key="11">
    <source>
        <dbReference type="Ensembl" id="ENSOANP00000023164.2"/>
    </source>
</evidence>
<evidence type="ECO:0000256" key="2">
    <source>
        <dbReference type="ARBA" id="ARBA00004633"/>
    </source>
</evidence>
<dbReference type="GO" id="GO:0032511">
    <property type="term" value="P:late endosome to vacuole transport via multivesicular body sorting pathway"/>
    <property type="evidence" value="ECO:0000318"/>
    <property type="project" value="GO_Central"/>
</dbReference>
<dbReference type="GO" id="GO:0015031">
    <property type="term" value="P:protein transport"/>
    <property type="evidence" value="ECO:0007669"/>
    <property type="project" value="UniProtKB-KW"/>
</dbReference>
<dbReference type="RefSeq" id="XP_007667777.1">
    <property type="nucleotide sequence ID" value="XM_007669587.2"/>
</dbReference>
<dbReference type="Gene3D" id="1.10.287.1060">
    <property type="entry name" value="ESAT-6-like"/>
    <property type="match status" value="1"/>
</dbReference>
<evidence type="ECO:0000313" key="12">
    <source>
        <dbReference type="Proteomes" id="UP000002279"/>
    </source>
</evidence>
<keyword evidence="4" id="KW-0813">Transport</keyword>
<dbReference type="OMA" id="XISEAFS"/>
<comment type="similarity">
    <text evidence="3">Belongs to the SNF7 family.</text>
</comment>